<keyword evidence="2" id="KW-1185">Reference proteome</keyword>
<reference evidence="1 2" key="1">
    <citation type="journal article" date="2016" name="Sci. Rep.">
        <title>Complete genome sequence and transcriptomic analysis of a novel marine strain Bacillus weihaiensis reveals the mechanism of brown algae degradation.</title>
        <authorList>
            <person name="Zhu Y."/>
            <person name="Chen P."/>
            <person name="Bao Y."/>
            <person name="Men Y."/>
            <person name="Zeng Y."/>
            <person name="Yang J."/>
            <person name="Sun J."/>
            <person name="Sun Y."/>
        </authorList>
    </citation>
    <scope>NUCLEOTIDE SEQUENCE [LARGE SCALE GENOMIC DNA]</scope>
    <source>
        <strain evidence="1 2">Alg07</strain>
    </source>
</reference>
<evidence type="ECO:0000313" key="1">
    <source>
        <dbReference type="EMBL" id="APH03838.1"/>
    </source>
</evidence>
<gene>
    <name evidence="1" type="ORF">A9C19_03160</name>
</gene>
<dbReference type="Proteomes" id="UP000181936">
    <property type="component" value="Chromosome"/>
</dbReference>
<organism evidence="1 2">
    <name type="scientific">Bacillus weihaiensis</name>
    <dbReference type="NCBI Taxonomy" id="1547283"/>
    <lineage>
        <taxon>Bacteria</taxon>
        <taxon>Bacillati</taxon>
        <taxon>Bacillota</taxon>
        <taxon>Bacilli</taxon>
        <taxon>Bacillales</taxon>
        <taxon>Bacillaceae</taxon>
        <taxon>Bacillus</taxon>
    </lineage>
</organism>
<evidence type="ECO:0000313" key="2">
    <source>
        <dbReference type="Proteomes" id="UP000181936"/>
    </source>
</evidence>
<name>A0A1L3MNB6_9BACI</name>
<dbReference type="OrthoDB" id="2918647at2"/>
<sequence length="63" mass="7139">MQKNARGYVQDSYSALENAKTCLQDALQTVEKDSNRERIQQSLQSVEHALQQCGQTVDILEQV</sequence>
<dbReference type="AlphaFoldDB" id="A0A1L3MNB6"/>
<dbReference type="KEGG" id="bwh:A9C19_03160"/>
<dbReference type="EMBL" id="CP016020">
    <property type="protein sequence ID" value="APH03838.1"/>
    <property type="molecule type" value="Genomic_DNA"/>
</dbReference>
<protein>
    <submittedName>
        <fullName evidence="1">Uncharacterized protein</fullName>
    </submittedName>
</protein>
<accession>A0A1L3MNB6</accession>
<dbReference type="RefSeq" id="WP_072578631.1">
    <property type="nucleotide sequence ID" value="NZ_CP016020.1"/>
</dbReference>
<proteinExistence type="predicted"/>